<dbReference type="GO" id="GO:0019843">
    <property type="term" value="F:rRNA binding"/>
    <property type="evidence" value="ECO:0007669"/>
    <property type="project" value="UniProtKB-UniRule"/>
</dbReference>
<dbReference type="Pfam" id="PF00488">
    <property type="entry name" value="MutS_V"/>
    <property type="match status" value="1"/>
</dbReference>
<reference evidence="10 11" key="1">
    <citation type="submission" date="2014-04" db="EMBL/GenBank/DDBJ databases">
        <title>The Genome Sequence of Thermoanaerobaculum aquaticum MP-01, The First Cultivated Group 23 Acidobacterium.</title>
        <authorList>
            <person name="Stamps B.W."/>
            <person name="Losey N.A."/>
            <person name="Lawson P.A."/>
            <person name="Stevenson B.S."/>
        </authorList>
    </citation>
    <scope>NUCLEOTIDE SEQUENCE [LARGE SCALE GENOMIC DNA]</scope>
    <source>
        <strain evidence="10 11">MP-01</strain>
    </source>
</reference>
<proteinExistence type="inferred from homology"/>
<keyword evidence="11" id="KW-1185">Reference proteome</keyword>
<dbReference type="AlphaFoldDB" id="A0A062Y3K5"/>
<evidence type="ECO:0000259" key="9">
    <source>
        <dbReference type="PROSITE" id="PS50828"/>
    </source>
</evidence>
<dbReference type="GO" id="GO:0045910">
    <property type="term" value="P:negative regulation of DNA recombination"/>
    <property type="evidence" value="ECO:0007669"/>
    <property type="project" value="InterPro"/>
</dbReference>
<dbReference type="RefSeq" id="WP_038046393.1">
    <property type="nucleotide sequence ID" value="NZ_JMFG01000002.1"/>
</dbReference>
<dbReference type="InterPro" id="IPR027417">
    <property type="entry name" value="P-loop_NTPase"/>
</dbReference>
<dbReference type="STRING" id="1312852.EG19_04150"/>
<dbReference type="SUPFAM" id="SSF52540">
    <property type="entry name" value="P-loop containing nucleoside triphosphate hydrolases"/>
    <property type="match status" value="1"/>
</dbReference>
<feature type="coiled-coil region" evidence="8">
    <location>
        <begin position="217"/>
        <end position="244"/>
    </location>
</feature>
<keyword evidence="8" id="KW-0175">Coiled coil</keyword>
<dbReference type="NCBIfam" id="TIGR01069">
    <property type="entry name" value="mutS2"/>
    <property type="match status" value="1"/>
</dbReference>
<dbReference type="Pfam" id="PF01713">
    <property type="entry name" value="Smr"/>
    <property type="match status" value="1"/>
</dbReference>
<comment type="similarity">
    <text evidence="7">Belongs to the DNA mismatch repair MutS family. MutS2 subfamily.</text>
</comment>
<dbReference type="GO" id="GO:0043023">
    <property type="term" value="F:ribosomal large subunit binding"/>
    <property type="evidence" value="ECO:0007669"/>
    <property type="project" value="UniProtKB-UniRule"/>
</dbReference>
<keyword evidence="6 7" id="KW-0238">DNA-binding</keyword>
<dbReference type="EC" id="3.6.4.-" evidence="7"/>
<dbReference type="PANTHER" id="PTHR48466">
    <property type="entry name" value="OS10G0509000 PROTEIN-RELATED"/>
    <property type="match status" value="1"/>
</dbReference>
<dbReference type="GO" id="GO:0140664">
    <property type="term" value="F:ATP-dependent DNA damage sensor activity"/>
    <property type="evidence" value="ECO:0007669"/>
    <property type="project" value="InterPro"/>
</dbReference>
<dbReference type="GO" id="GO:0016887">
    <property type="term" value="F:ATP hydrolysis activity"/>
    <property type="evidence" value="ECO:0007669"/>
    <property type="project" value="InterPro"/>
</dbReference>
<dbReference type="InterPro" id="IPR036187">
    <property type="entry name" value="DNA_mismatch_repair_MutS_sf"/>
</dbReference>
<dbReference type="SUPFAM" id="SSF160443">
    <property type="entry name" value="SMR domain-like"/>
    <property type="match status" value="1"/>
</dbReference>
<feature type="domain" description="Smr" evidence="9">
    <location>
        <begin position="700"/>
        <end position="775"/>
    </location>
</feature>
<dbReference type="InterPro" id="IPR000432">
    <property type="entry name" value="DNA_mismatch_repair_MutS_C"/>
</dbReference>
<evidence type="ECO:0000256" key="8">
    <source>
        <dbReference type="SAM" id="Coils"/>
    </source>
</evidence>
<dbReference type="InterPro" id="IPR036063">
    <property type="entry name" value="Smr_dom_sf"/>
</dbReference>
<dbReference type="OrthoDB" id="9808166at2"/>
<dbReference type="InterPro" id="IPR002625">
    <property type="entry name" value="Smr_dom"/>
</dbReference>
<evidence type="ECO:0000256" key="2">
    <source>
        <dbReference type="ARBA" id="ARBA00022741"/>
    </source>
</evidence>
<dbReference type="Gene3D" id="1.10.1420.10">
    <property type="match status" value="2"/>
</dbReference>
<dbReference type="InterPro" id="IPR007696">
    <property type="entry name" value="DNA_mismatch_repair_MutS_core"/>
</dbReference>
<dbReference type="InterPro" id="IPR005747">
    <property type="entry name" value="MutS2"/>
</dbReference>
<keyword evidence="3 7" id="KW-0378">Hydrolase</keyword>
<evidence type="ECO:0000256" key="7">
    <source>
        <dbReference type="HAMAP-Rule" id="MF_00092"/>
    </source>
</evidence>
<protein>
    <recommendedName>
        <fullName evidence="7">Endonuclease MutS2</fullName>
        <ecNumber evidence="7">3.1.-.-</ecNumber>
    </recommendedName>
    <alternativeName>
        <fullName evidence="7">Ribosome-associated protein quality control-upstream factor</fullName>
        <shortName evidence="7">RQC-upstream factor</shortName>
        <shortName evidence="7">RqcU</shortName>
        <ecNumber evidence="7">3.6.4.-</ecNumber>
    </alternativeName>
</protein>
<dbReference type="SMART" id="SM00533">
    <property type="entry name" value="MUTSd"/>
    <property type="match status" value="1"/>
</dbReference>
<evidence type="ECO:0000313" key="10">
    <source>
        <dbReference type="EMBL" id="KDA54996.1"/>
    </source>
</evidence>
<dbReference type="EMBL" id="JMFG01000002">
    <property type="protein sequence ID" value="KDA54996.1"/>
    <property type="molecule type" value="Genomic_DNA"/>
</dbReference>
<evidence type="ECO:0000256" key="3">
    <source>
        <dbReference type="ARBA" id="ARBA00022801"/>
    </source>
</evidence>
<dbReference type="SMART" id="SM00463">
    <property type="entry name" value="SMR"/>
    <property type="match status" value="1"/>
</dbReference>
<dbReference type="Gene3D" id="3.40.50.300">
    <property type="entry name" value="P-loop containing nucleotide triphosphate hydrolases"/>
    <property type="match status" value="1"/>
</dbReference>
<gene>
    <name evidence="7" type="primary">mutS2</name>
    <name evidence="7" type="synonym">rqcU</name>
    <name evidence="10" type="ORF">EG19_04150</name>
</gene>
<keyword evidence="5 7" id="KW-0694">RNA-binding</keyword>
<dbReference type="HAMAP" id="MF_00092">
    <property type="entry name" value="MutS2"/>
    <property type="match status" value="1"/>
</dbReference>
<dbReference type="Gene3D" id="3.30.1370.110">
    <property type="match status" value="1"/>
</dbReference>
<organism evidence="10 11">
    <name type="scientific">Thermoanaerobaculum aquaticum</name>
    <dbReference type="NCBI Taxonomy" id="1312852"/>
    <lineage>
        <taxon>Bacteria</taxon>
        <taxon>Pseudomonadati</taxon>
        <taxon>Acidobacteriota</taxon>
        <taxon>Thermoanaerobaculia</taxon>
        <taxon>Thermoanaerobaculales</taxon>
        <taxon>Thermoanaerobaculaceae</taxon>
        <taxon>Thermoanaerobaculum</taxon>
    </lineage>
</organism>
<dbReference type="GO" id="GO:0030983">
    <property type="term" value="F:mismatched DNA binding"/>
    <property type="evidence" value="ECO:0007669"/>
    <property type="project" value="InterPro"/>
</dbReference>
<feature type="coiled-coil region" evidence="8">
    <location>
        <begin position="519"/>
        <end position="603"/>
    </location>
</feature>
<dbReference type="PROSITE" id="PS50828">
    <property type="entry name" value="SMR"/>
    <property type="match status" value="1"/>
</dbReference>
<dbReference type="PIRSF" id="PIRSF005814">
    <property type="entry name" value="MutS_YshD"/>
    <property type="match status" value="1"/>
</dbReference>
<dbReference type="InterPro" id="IPR045076">
    <property type="entry name" value="MutS"/>
</dbReference>
<keyword evidence="1 7" id="KW-0699">rRNA-binding</keyword>
<accession>A0A062Y3K5</accession>
<dbReference type="SMART" id="SM00534">
    <property type="entry name" value="MUTSac"/>
    <property type="match status" value="1"/>
</dbReference>
<dbReference type="GO" id="GO:0005524">
    <property type="term" value="F:ATP binding"/>
    <property type="evidence" value="ECO:0007669"/>
    <property type="project" value="UniProtKB-UniRule"/>
</dbReference>
<keyword evidence="7" id="KW-0255">Endonuclease</keyword>
<keyword evidence="7" id="KW-0540">Nuclease</keyword>
<dbReference type="Proteomes" id="UP000027284">
    <property type="component" value="Unassembled WGS sequence"/>
</dbReference>
<sequence>MHQALAALEWQQVLQLVASFARTGAGRDLVLNTAPAFGPGAFRAYGLARDMAQLLARSGTLPLSSLEGLSLLQAPEGGWSPQELLELVALVRTVEEVRQAVLASSPGPFLGELVAELPNLSGFLAWCQARLDEEGHILDAASPALAQARRNRERLRQTLQQELDSLARQMPFASGPFTLRRDRYCFPIPATERGKVQGLVLDASGSGATLFVEPFSLVELNNALAQAQAQIREEEERILGELRAAFLSRRQQLLAAGQVLATLDAFQARVLFGQHAQARLLPPGEGEVFRVVEARHPLLDHELAPLREKVLGEAGNRQPVVPTTLEFPPEVRVVLISGPNAGGKTVALKTIGLLVLMVAAGIPVLAEEGTKLPEVSGVFCHIGDEQNVLAELSTFQAAMTATASLLARTDPSPLVLYDELGSGTDPEEGQALGAALLEELASRRWWTLATSHLLGLAVHVDNLPGAANAAMGFDEQSRRPTYRLTLGNPGRSRGLALARACGLPETLLQRAEALLSGAYVSLDRYLAKLQAEIENLQEAQRRLAVQELELQQAQKELQAQAQALAEERQRLRQSLQGELSKLRQHAQEQWQKVMAELEAAKREGQLPGRRKLAALRSQALALSLPEPTESPQEEAWEPGTAVEVQGFPGEGRVLRVLGPRLEVAIAGKRVWVESSSCRPVSPSKAQTQLTVEAAPGGQELSLLGLDREEARARLEKFLDAAFLAGARQVRIVHGHGSGTLRRMVWEVLKGHPAVVSYAHPPQYRGGTGVTEVELGS</sequence>
<dbReference type="GO" id="GO:0006298">
    <property type="term" value="P:mismatch repair"/>
    <property type="evidence" value="ECO:0007669"/>
    <property type="project" value="InterPro"/>
</dbReference>
<name>A0A062Y3K5_9BACT</name>
<dbReference type="SUPFAM" id="SSF48334">
    <property type="entry name" value="DNA repair protein MutS, domain III"/>
    <property type="match status" value="1"/>
</dbReference>
<feature type="binding site" evidence="7">
    <location>
        <begin position="338"/>
        <end position="345"/>
    </location>
    <ligand>
        <name>ATP</name>
        <dbReference type="ChEBI" id="CHEBI:30616"/>
    </ligand>
</feature>
<evidence type="ECO:0000256" key="4">
    <source>
        <dbReference type="ARBA" id="ARBA00022840"/>
    </source>
</evidence>
<dbReference type="GO" id="GO:0004519">
    <property type="term" value="F:endonuclease activity"/>
    <property type="evidence" value="ECO:0007669"/>
    <property type="project" value="UniProtKB-UniRule"/>
</dbReference>
<evidence type="ECO:0000313" key="11">
    <source>
        <dbReference type="Proteomes" id="UP000027284"/>
    </source>
</evidence>
<keyword evidence="4 7" id="KW-0067">ATP-binding</keyword>
<dbReference type="EC" id="3.1.-.-" evidence="7"/>
<comment type="function">
    <text evidence="7">Acts as a ribosome collision sensor, splitting the ribosome into its 2 subunits. Detects stalled/collided 70S ribosomes which it binds and splits by an ATP-hydrolysis driven conformational change. Acts upstream of the ribosome quality control system (RQC), a ribosome-associated complex that mediates the extraction of incompletely synthesized nascent chains from stalled ribosomes and their subsequent degradation. Probably generates substrates for RQC.</text>
</comment>
<comment type="function">
    <text evidence="7">Endonuclease that is involved in the suppression of homologous recombination and thus may have a key role in the control of bacterial genetic diversity.</text>
</comment>
<evidence type="ECO:0000256" key="1">
    <source>
        <dbReference type="ARBA" id="ARBA00022730"/>
    </source>
</evidence>
<evidence type="ECO:0000256" key="6">
    <source>
        <dbReference type="ARBA" id="ARBA00023125"/>
    </source>
</evidence>
<keyword evidence="2 7" id="KW-0547">Nucleotide-binding</keyword>
<comment type="caution">
    <text evidence="10">The sequence shown here is derived from an EMBL/GenBank/DDBJ whole genome shotgun (WGS) entry which is preliminary data.</text>
</comment>
<dbReference type="PANTHER" id="PTHR48466:SF2">
    <property type="entry name" value="OS10G0509000 PROTEIN"/>
    <property type="match status" value="1"/>
</dbReference>
<evidence type="ECO:0000256" key="5">
    <source>
        <dbReference type="ARBA" id="ARBA00022884"/>
    </source>
</evidence>
<comment type="subunit">
    <text evidence="7">Homodimer. Binds to stalled ribosomes, contacting rRNA.</text>
</comment>
<dbReference type="GO" id="GO:0072344">
    <property type="term" value="P:rescue of stalled ribosome"/>
    <property type="evidence" value="ECO:0007669"/>
    <property type="project" value="UniProtKB-UniRule"/>
</dbReference>